<dbReference type="AlphaFoldDB" id="A0A3E5IF72"/>
<name>A0A3E5IF72_BACFG</name>
<gene>
    <name evidence="2" type="ORF">DXA27_13425</name>
</gene>
<evidence type="ECO:0000313" key="2">
    <source>
        <dbReference type="EMBL" id="RGY68051.1"/>
    </source>
</evidence>
<comment type="caution">
    <text evidence="2">The sequence shown here is derived from an EMBL/GenBank/DDBJ whole genome shotgun (WGS) entry which is preliminary data.</text>
</comment>
<keyword evidence="1" id="KW-1133">Transmembrane helix</keyword>
<feature type="transmembrane region" description="Helical" evidence="1">
    <location>
        <begin position="173"/>
        <end position="191"/>
    </location>
</feature>
<keyword evidence="1" id="KW-0472">Membrane</keyword>
<organism evidence="2 3">
    <name type="scientific">Bacteroides fragilis</name>
    <dbReference type="NCBI Taxonomy" id="817"/>
    <lineage>
        <taxon>Bacteria</taxon>
        <taxon>Pseudomonadati</taxon>
        <taxon>Bacteroidota</taxon>
        <taxon>Bacteroidia</taxon>
        <taxon>Bacteroidales</taxon>
        <taxon>Bacteroidaceae</taxon>
        <taxon>Bacteroides</taxon>
    </lineage>
</organism>
<reference evidence="2 3" key="1">
    <citation type="submission" date="2018-08" db="EMBL/GenBank/DDBJ databases">
        <title>A genome reference for cultivated species of the human gut microbiota.</title>
        <authorList>
            <person name="Zou Y."/>
            <person name="Xue W."/>
            <person name="Luo G."/>
        </authorList>
    </citation>
    <scope>NUCLEOTIDE SEQUENCE [LARGE SCALE GENOMIC DNA]</scope>
    <source>
        <strain evidence="2 3">OF01-1</strain>
    </source>
</reference>
<dbReference type="Proteomes" id="UP000284614">
    <property type="component" value="Unassembled WGS sequence"/>
</dbReference>
<sequence>MPWKSPNTKTRPRKLPRRLRTILTEPQKRSDMKHVLYALLLCALFQGCGSSKSVLEKTDRRIMSDSLVEIKGNLERREGEIRTDSAGYIRQARQDRIVVMFDTGKPVSSQTGLPPVKQISFTGTALHEESGSTAAVYSFQSRRADSSLLLRTHREEENRKELRSDRKTAPGSLLRSIALPAGLIVGAYLLLRMLCKRLPEIKALWKRIFKG</sequence>
<evidence type="ECO:0000256" key="1">
    <source>
        <dbReference type="SAM" id="Phobius"/>
    </source>
</evidence>
<proteinExistence type="predicted"/>
<evidence type="ECO:0000313" key="3">
    <source>
        <dbReference type="Proteomes" id="UP000284614"/>
    </source>
</evidence>
<dbReference type="EMBL" id="QSDG01000011">
    <property type="protein sequence ID" value="RGY68051.1"/>
    <property type="molecule type" value="Genomic_DNA"/>
</dbReference>
<accession>A0A3E5IF72</accession>
<keyword evidence="1" id="KW-0812">Transmembrane</keyword>
<protein>
    <submittedName>
        <fullName evidence="2">Uncharacterized protein</fullName>
    </submittedName>
</protein>